<dbReference type="GO" id="GO:0042795">
    <property type="term" value="P:snRNA transcription by RNA polymerase II"/>
    <property type="evidence" value="ECO:0007669"/>
    <property type="project" value="TreeGrafter"/>
</dbReference>
<feature type="domain" description="HTH myb-type" evidence="8">
    <location>
        <begin position="234"/>
        <end position="280"/>
    </location>
</feature>
<keyword evidence="10" id="KW-1185">Reference proteome</keyword>
<evidence type="ECO:0000256" key="2">
    <source>
        <dbReference type="ARBA" id="ARBA00023015"/>
    </source>
</evidence>
<sequence>MSFYCDMSADANSRVRNVVDMCASAEQMASKKKQRMAQLIQKSMGFLACEPSIEGMQQTHYGTLNNSATRGDRVIDSASTPLQEQRNGDSAAGDEEPTSTDKRSAVRKQYWTDAEDAKLRALVQQHGHSQWAAIAAHFPNRDRKRCRERFVNHVDPRLQRNEWKRHEDEQLIELHQQLGNHWTSIAQNLPGRSPEDVKNRFLTLAARQMAKTSTSGTTESTSSTSKSARAAPNRWIKADSDTLRALVQAHGASNWLFIASQLPGRTDLQCMQHWYQVLDPSIVKGKGTWTSQEDTILQTKVSELGPRWTEIAQFLPGRVGKQCRERYLNHLDPALGKDPWTPEEEEKLAQACA</sequence>
<accession>K3W5C7</accession>
<feature type="domain" description="HTH myb-type" evidence="8">
    <location>
        <begin position="155"/>
        <end position="209"/>
    </location>
</feature>
<evidence type="ECO:0000259" key="8">
    <source>
        <dbReference type="PROSITE" id="PS51294"/>
    </source>
</evidence>
<dbReference type="GO" id="GO:0042796">
    <property type="term" value="P:snRNA transcription by RNA polymerase III"/>
    <property type="evidence" value="ECO:0007669"/>
    <property type="project" value="TreeGrafter"/>
</dbReference>
<proteinExistence type="predicted"/>
<dbReference type="SUPFAM" id="SSF46689">
    <property type="entry name" value="Homeodomain-like"/>
    <property type="match status" value="3"/>
</dbReference>
<dbReference type="PANTHER" id="PTHR46621:SF1">
    <property type="entry name" value="SNRNA-ACTIVATING PROTEIN COMPLEX SUBUNIT 4"/>
    <property type="match status" value="1"/>
</dbReference>
<dbReference type="STRING" id="431595.K3W5C7"/>
<evidence type="ECO:0000256" key="5">
    <source>
        <dbReference type="ARBA" id="ARBA00023242"/>
    </source>
</evidence>
<dbReference type="Gene3D" id="1.10.10.60">
    <property type="entry name" value="Homeodomain-like"/>
    <property type="match status" value="4"/>
</dbReference>
<dbReference type="Pfam" id="PF00249">
    <property type="entry name" value="Myb_DNA-binding"/>
    <property type="match status" value="1"/>
</dbReference>
<dbReference type="Proteomes" id="UP000019132">
    <property type="component" value="Unassembled WGS sequence"/>
</dbReference>
<keyword evidence="4" id="KW-0804">Transcription</keyword>
<dbReference type="HOGENOM" id="CLU_067230_0_0_1"/>
<organism evidence="9 10">
    <name type="scientific">Globisporangium ultimum (strain ATCC 200006 / CBS 805.95 / DAOM BR144)</name>
    <name type="common">Pythium ultimum</name>
    <dbReference type="NCBI Taxonomy" id="431595"/>
    <lineage>
        <taxon>Eukaryota</taxon>
        <taxon>Sar</taxon>
        <taxon>Stramenopiles</taxon>
        <taxon>Oomycota</taxon>
        <taxon>Peronosporomycetes</taxon>
        <taxon>Pythiales</taxon>
        <taxon>Pythiaceae</taxon>
        <taxon>Globisporangium</taxon>
    </lineage>
</organism>
<keyword evidence="1" id="KW-0677">Repeat</keyword>
<feature type="domain" description="Myb-like" evidence="7">
    <location>
        <begin position="103"/>
        <end position="154"/>
    </location>
</feature>
<dbReference type="EnsemblProtists" id="PYU1_T000168">
    <property type="protein sequence ID" value="PYU1_T000168"/>
    <property type="gene ID" value="PYU1_G000168"/>
</dbReference>
<keyword evidence="3" id="KW-0238">DNA-binding</keyword>
<dbReference type="InterPro" id="IPR017930">
    <property type="entry name" value="Myb_dom"/>
</dbReference>
<dbReference type="PROSITE" id="PS51294">
    <property type="entry name" value="HTH_MYB"/>
    <property type="match status" value="4"/>
</dbReference>
<evidence type="ECO:0000256" key="1">
    <source>
        <dbReference type="ARBA" id="ARBA00022737"/>
    </source>
</evidence>
<reference evidence="9" key="3">
    <citation type="submission" date="2015-02" db="UniProtKB">
        <authorList>
            <consortium name="EnsemblProtists"/>
        </authorList>
    </citation>
    <scope>IDENTIFICATION</scope>
    <source>
        <strain evidence="9">DAOM BR144</strain>
    </source>
</reference>
<evidence type="ECO:0000256" key="6">
    <source>
        <dbReference type="SAM" id="MobiDB-lite"/>
    </source>
</evidence>
<protein>
    <recommendedName>
        <fullName evidence="11">Myb-like DNA-binding protein</fullName>
    </recommendedName>
</protein>
<dbReference type="InterPro" id="IPR009057">
    <property type="entry name" value="Homeodomain-like_sf"/>
</dbReference>
<dbReference type="InterPro" id="IPR051575">
    <property type="entry name" value="Myb-like_DNA-bd"/>
</dbReference>
<dbReference type="GO" id="GO:0019185">
    <property type="term" value="C:snRNA-activating protein complex"/>
    <property type="evidence" value="ECO:0007669"/>
    <property type="project" value="TreeGrafter"/>
</dbReference>
<dbReference type="FunFam" id="1.10.10.60:FF:000010">
    <property type="entry name" value="Transcriptional activator Myb isoform A"/>
    <property type="match status" value="1"/>
</dbReference>
<dbReference type="GO" id="GO:0000978">
    <property type="term" value="F:RNA polymerase II cis-regulatory region sequence-specific DNA binding"/>
    <property type="evidence" value="ECO:0007669"/>
    <property type="project" value="TreeGrafter"/>
</dbReference>
<dbReference type="InParanoid" id="K3W5C7"/>
<evidence type="ECO:0000256" key="4">
    <source>
        <dbReference type="ARBA" id="ARBA00023163"/>
    </source>
</evidence>
<feature type="domain" description="Myb-like" evidence="7">
    <location>
        <begin position="286"/>
        <end position="331"/>
    </location>
</feature>
<feature type="domain" description="HTH myb-type" evidence="8">
    <location>
        <begin position="281"/>
        <end position="335"/>
    </location>
</feature>
<name>K3W5C7_GLOUD</name>
<feature type="domain" description="HTH myb-type" evidence="8">
    <location>
        <begin position="103"/>
        <end position="149"/>
    </location>
</feature>
<dbReference type="PANTHER" id="PTHR46621">
    <property type="entry name" value="SNRNA-ACTIVATING PROTEIN COMPLEX SUBUNIT 4"/>
    <property type="match status" value="1"/>
</dbReference>
<dbReference type="Pfam" id="PF13921">
    <property type="entry name" value="Myb_DNA-bind_6"/>
    <property type="match status" value="2"/>
</dbReference>
<evidence type="ECO:0000313" key="9">
    <source>
        <dbReference type="EnsemblProtists" id="PYU1_T000168"/>
    </source>
</evidence>
<keyword evidence="5" id="KW-0539">Nucleus</keyword>
<dbReference type="OMA" id="WLFIASQ"/>
<feature type="compositionally biased region" description="Low complexity" evidence="6">
    <location>
        <begin position="212"/>
        <end position="227"/>
    </location>
</feature>
<reference evidence="10" key="2">
    <citation type="submission" date="2010-04" db="EMBL/GenBank/DDBJ databases">
        <authorList>
            <person name="Buell R."/>
            <person name="Hamilton J."/>
            <person name="Hostetler J."/>
        </authorList>
    </citation>
    <scope>NUCLEOTIDE SEQUENCE [LARGE SCALE GENOMIC DNA]</scope>
    <source>
        <strain evidence="10">DAOM:BR144</strain>
    </source>
</reference>
<dbReference type="PROSITE" id="PS50090">
    <property type="entry name" value="MYB_LIKE"/>
    <property type="match status" value="4"/>
</dbReference>
<dbReference type="AlphaFoldDB" id="K3W5C7"/>
<dbReference type="CDD" id="cd00167">
    <property type="entry name" value="SANT"/>
    <property type="match status" value="4"/>
</dbReference>
<feature type="domain" description="Myb-like" evidence="7">
    <location>
        <begin position="227"/>
        <end position="278"/>
    </location>
</feature>
<evidence type="ECO:0000256" key="3">
    <source>
        <dbReference type="ARBA" id="ARBA00023125"/>
    </source>
</evidence>
<dbReference type="SMART" id="SM00717">
    <property type="entry name" value="SANT"/>
    <property type="match status" value="4"/>
</dbReference>
<evidence type="ECO:0000313" key="10">
    <source>
        <dbReference type="Proteomes" id="UP000019132"/>
    </source>
</evidence>
<dbReference type="eggNOG" id="KOG0048">
    <property type="taxonomic scope" value="Eukaryota"/>
</dbReference>
<dbReference type="GO" id="GO:0001006">
    <property type="term" value="F:RNA polymerase III type 3 promoter sequence-specific DNA binding"/>
    <property type="evidence" value="ECO:0007669"/>
    <property type="project" value="TreeGrafter"/>
</dbReference>
<evidence type="ECO:0008006" key="11">
    <source>
        <dbReference type="Google" id="ProtNLM"/>
    </source>
</evidence>
<feature type="region of interest" description="Disordered" evidence="6">
    <location>
        <begin position="209"/>
        <end position="231"/>
    </location>
</feature>
<reference evidence="10" key="1">
    <citation type="journal article" date="2010" name="Genome Biol.">
        <title>Genome sequence of the necrotrophic plant pathogen Pythium ultimum reveals original pathogenicity mechanisms and effector repertoire.</title>
        <authorList>
            <person name="Levesque C.A."/>
            <person name="Brouwer H."/>
            <person name="Cano L."/>
            <person name="Hamilton J.P."/>
            <person name="Holt C."/>
            <person name="Huitema E."/>
            <person name="Raffaele S."/>
            <person name="Robideau G.P."/>
            <person name="Thines M."/>
            <person name="Win J."/>
            <person name="Zerillo M.M."/>
            <person name="Beakes G.W."/>
            <person name="Boore J.L."/>
            <person name="Busam D."/>
            <person name="Dumas B."/>
            <person name="Ferriera S."/>
            <person name="Fuerstenberg S.I."/>
            <person name="Gachon C.M."/>
            <person name="Gaulin E."/>
            <person name="Govers F."/>
            <person name="Grenville-Briggs L."/>
            <person name="Horner N."/>
            <person name="Hostetler J."/>
            <person name="Jiang R.H."/>
            <person name="Johnson J."/>
            <person name="Krajaejun T."/>
            <person name="Lin H."/>
            <person name="Meijer H.J."/>
            <person name="Moore B."/>
            <person name="Morris P."/>
            <person name="Phuntmart V."/>
            <person name="Puiu D."/>
            <person name="Shetty J."/>
            <person name="Stajich J.E."/>
            <person name="Tripathy S."/>
            <person name="Wawra S."/>
            <person name="van West P."/>
            <person name="Whitty B.R."/>
            <person name="Coutinho P.M."/>
            <person name="Henrissat B."/>
            <person name="Martin F."/>
            <person name="Thomas P.D."/>
            <person name="Tyler B.M."/>
            <person name="De Vries R.P."/>
            <person name="Kamoun S."/>
            <person name="Yandell M."/>
            <person name="Tisserat N."/>
            <person name="Buell C.R."/>
        </authorList>
    </citation>
    <scope>NUCLEOTIDE SEQUENCE</scope>
    <source>
        <strain evidence="10">DAOM:BR144</strain>
    </source>
</reference>
<dbReference type="EMBL" id="GL376636">
    <property type="status" value="NOT_ANNOTATED_CDS"/>
    <property type="molecule type" value="Genomic_DNA"/>
</dbReference>
<feature type="domain" description="Myb-like" evidence="7">
    <location>
        <begin position="155"/>
        <end position="205"/>
    </location>
</feature>
<dbReference type="VEuPathDB" id="FungiDB:PYU1_G000168"/>
<dbReference type="InterPro" id="IPR001005">
    <property type="entry name" value="SANT/Myb"/>
</dbReference>
<evidence type="ECO:0000259" key="7">
    <source>
        <dbReference type="PROSITE" id="PS50090"/>
    </source>
</evidence>
<feature type="region of interest" description="Disordered" evidence="6">
    <location>
        <begin position="78"/>
        <end position="106"/>
    </location>
</feature>
<keyword evidence="2" id="KW-0805">Transcription regulation</keyword>